<proteinExistence type="predicted"/>
<dbReference type="RefSeq" id="WP_058352444.1">
    <property type="nucleotide sequence ID" value="NZ_CABMMD010000148.1"/>
</dbReference>
<dbReference type="AlphaFoldDB" id="A0A0V8QFA9"/>
<dbReference type="Proteomes" id="UP000054874">
    <property type="component" value="Unassembled WGS sequence"/>
</dbReference>
<keyword evidence="2" id="KW-1185">Reference proteome</keyword>
<dbReference type="STRING" id="290052.ASU35_09450"/>
<accession>A0A0V8QFA9</accession>
<evidence type="ECO:0000313" key="1">
    <source>
        <dbReference type="EMBL" id="KSV59291.1"/>
    </source>
</evidence>
<comment type="caution">
    <text evidence="1">The sequence shown here is derived from an EMBL/GenBank/DDBJ whole genome shotgun (WGS) entry which is preliminary data.</text>
</comment>
<dbReference type="EMBL" id="LNAM01000148">
    <property type="protein sequence ID" value="KSV59291.1"/>
    <property type="molecule type" value="Genomic_DNA"/>
</dbReference>
<gene>
    <name evidence="1" type="ORF">ASU35_09450</name>
</gene>
<reference evidence="1 2" key="1">
    <citation type="submission" date="2015-11" db="EMBL/GenBank/DDBJ databases">
        <title>Butyribacter intestini gen. nov., sp. nov., a butyric acid-producing bacterium of the family Lachnospiraceae isolated from the human faeces.</title>
        <authorList>
            <person name="Zou Y."/>
            <person name="Xue W."/>
            <person name="Luo G."/>
            <person name="Lv M."/>
        </authorList>
    </citation>
    <scope>NUCLEOTIDE SEQUENCE [LARGE SCALE GENOMIC DNA]</scope>
    <source>
        <strain evidence="1 2">ACET-33324</strain>
    </source>
</reference>
<organism evidence="1 2">
    <name type="scientific">Acetivibrio ethanolgignens</name>
    <dbReference type="NCBI Taxonomy" id="290052"/>
    <lineage>
        <taxon>Bacteria</taxon>
        <taxon>Bacillati</taxon>
        <taxon>Bacillota</taxon>
        <taxon>Clostridia</taxon>
        <taxon>Eubacteriales</taxon>
        <taxon>Oscillospiraceae</taxon>
        <taxon>Acetivibrio</taxon>
    </lineage>
</organism>
<name>A0A0V8QFA9_9FIRM</name>
<evidence type="ECO:0000313" key="2">
    <source>
        <dbReference type="Proteomes" id="UP000054874"/>
    </source>
</evidence>
<protein>
    <submittedName>
        <fullName evidence="1">Uncharacterized protein</fullName>
    </submittedName>
</protein>
<sequence length="96" mass="10501">MTRQEEIAFQNGLLCGMAAKGGIAVPIKSGGGETKNSGIFKIEDMGYGGGISPIKCVVLKTKLYPCIQGAYVLEFKLPQYGQMESNLFQFERMDEE</sequence>